<feature type="region of interest" description="Disordered" evidence="1">
    <location>
        <begin position="1"/>
        <end position="51"/>
    </location>
</feature>
<reference evidence="3" key="1">
    <citation type="journal article" date="2012" name="G3 (Bethesda)">
        <title>Pichia sorbitophila, an interspecies yeast hybrid reveals early steps of genome resolution following polyploidization.</title>
        <authorList>
            <person name="Leh Louis V."/>
            <person name="Despons L."/>
            <person name="Friedrich A."/>
            <person name="Martin T."/>
            <person name="Durrens P."/>
            <person name="Casaregola S."/>
            <person name="Neuveglise C."/>
            <person name="Fairhead C."/>
            <person name="Marck C."/>
            <person name="Cruz J.A."/>
            <person name="Straub M.L."/>
            <person name="Kugler V."/>
            <person name="Sacerdot C."/>
            <person name="Uzunov Z."/>
            <person name="Thierry A."/>
            <person name="Weiss S."/>
            <person name="Bleykasten C."/>
            <person name="De Montigny J."/>
            <person name="Jacques N."/>
            <person name="Jung P."/>
            <person name="Lemaire M."/>
            <person name="Mallet S."/>
            <person name="Morel G."/>
            <person name="Richard G.F."/>
            <person name="Sarkar A."/>
            <person name="Savel G."/>
            <person name="Schacherer J."/>
            <person name="Seret M.L."/>
            <person name="Talla E."/>
            <person name="Samson G."/>
            <person name="Jubin C."/>
            <person name="Poulain J."/>
            <person name="Vacherie B."/>
            <person name="Barbe V."/>
            <person name="Pelletier E."/>
            <person name="Sherman D.J."/>
            <person name="Westhof E."/>
            <person name="Weissenbach J."/>
            <person name="Baret P.V."/>
            <person name="Wincker P."/>
            <person name="Gaillardin C."/>
            <person name="Dujon B."/>
            <person name="Souciet J.L."/>
        </authorList>
    </citation>
    <scope>NUCLEOTIDE SEQUENCE [LARGE SCALE GENOMIC DNA]</scope>
    <source>
        <strain evidence="3">CBS 270.75 / DBVPG 7215 / KCTC 17166 / NRRL Y-17582</strain>
    </source>
</reference>
<dbReference type="EMBL" id="CP002497">
    <property type="protein sequence ID" value="AET37460.1"/>
    <property type="molecule type" value="Genomic_DNA"/>
</dbReference>
<dbReference type="HOGENOM" id="CLU_2026723_0_0_1"/>
<name>G8JMZ6_ERECY</name>
<dbReference type="AlphaFoldDB" id="G8JMZ6"/>
<dbReference type="Proteomes" id="UP000006790">
    <property type="component" value="Chromosome 1"/>
</dbReference>
<protein>
    <submittedName>
        <fullName evidence="2">Uncharacterized protein</fullName>
    </submittedName>
</protein>
<sequence>MLLLSTTGDLSSKASFTNSGPQGARGLTALYPNQLSEPGRTGPAGEPCVPQGARHRTGRLVANFRLFPFRFQSVFLAICVHSWGCGFPLYMEFILFTQTKEMEAADRETVRTVRGPVRNPSG</sequence>
<gene>
    <name evidence="2" type="ordered locus">Ecym_1213</name>
</gene>
<dbReference type="KEGG" id="erc:Ecym_1213"/>
<keyword evidence="3" id="KW-1185">Reference proteome</keyword>
<feature type="compositionally biased region" description="Polar residues" evidence="1">
    <location>
        <begin position="1"/>
        <end position="21"/>
    </location>
</feature>
<evidence type="ECO:0000313" key="3">
    <source>
        <dbReference type="Proteomes" id="UP000006790"/>
    </source>
</evidence>
<evidence type="ECO:0000256" key="1">
    <source>
        <dbReference type="SAM" id="MobiDB-lite"/>
    </source>
</evidence>
<evidence type="ECO:0000313" key="2">
    <source>
        <dbReference type="EMBL" id="AET37460.1"/>
    </source>
</evidence>
<dbReference type="RefSeq" id="XP_003644277.1">
    <property type="nucleotide sequence ID" value="XM_003644229.1"/>
</dbReference>
<dbReference type="InParanoid" id="G8JMZ6"/>
<organism evidence="2 3">
    <name type="scientific">Eremothecium cymbalariae (strain CBS 270.75 / DBVPG 7215 / KCTC 17166 / NRRL Y-17582)</name>
    <name type="common">Yeast</name>
    <dbReference type="NCBI Taxonomy" id="931890"/>
    <lineage>
        <taxon>Eukaryota</taxon>
        <taxon>Fungi</taxon>
        <taxon>Dikarya</taxon>
        <taxon>Ascomycota</taxon>
        <taxon>Saccharomycotina</taxon>
        <taxon>Saccharomycetes</taxon>
        <taxon>Saccharomycetales</taxon>
        <taxon>Saccharomycetaceae</taxon>
        <taxon>Eremothecium</taxon>
    </lineage>
</organism>
<accession>G8JMZ6</accession>
<dbReference type="GeneID" id="11469627"/>
<proteinExistence type="predicted"/>